<dbReference type="InterPro" id="IPR050407">
    <property type="entry name" value="Geranylgeranyl_reductase"/>
</dbReference>
<gene>
    <name evidence="2" type="ORF">SAMN04488125_11748</name>
</gene>
<dbReference type="EMBL" id="FOSV01000017">
    <property type="protein sequence ID" value="SFL52994.1"/>
    <property type="molecule type" value="Genomic_DNA"/>
</dbReference>
<accession>A0A1I4IFD6</accession>
<dbReference type="GO" id="GO:0071949">
    <property type="term" value="F:FAD binding"/>
    <property type="evidence" value="ECO:0007669"/>
    <property type="project" value="InterPro"/>
</dbReference>
<proteinExistence type="predicted"/>
<protein>
    <submittedName>
        <fullName evidence="2">Dehydrogenase (Flavoprotein)</fullName>
    </submittedName>
</protein>
<organism evidence="2 3">
    <name type="scientific">Methylorubrum salsuginis</name>
    <dbReference type="NCBI Taxonomy" id="414703"/>
    <lineage>
        <taxon>Bacteria</taxon>
        <taxon>Pseudomonadati</taxon>
        <taxon>Pseudomonadota</taxon>
        <taxon>Alphaproteobacteria</taxon>
        <taxon>Hyphomicrobiales</taxon>
        <taxon>Methylobacteriaceae</taxon>
        <taxon>Methylorubrum</taxon>
    </lineage>
</organism>
<dbReference type="Gene3D" id="3.30.9.100">
    <property type="match status" value="1"/>
</dbReference>
<dbReference type="PANTHER" id="PTHR42685:SF22">
    <property type="entry name" value="CONDITIONED MEDIUM FACTOR RECEPTOR 1"/>
    <property type="match status" value="1"/>
</dbReference>
<dbReference type="OrthoDB" id="9796623at2"/>
<sequence length="421" mass="45209">MVTHDVVIVGGSVAGCAAAMLFAREGLTVALVERSPDPDAYKRLCTHYIQASALPVLERLGLTRAIEASGGVRNRLDLHTRWGWIREGEAAPGHPTHGYNLRRIRLDPLIRAHAAATPGIEWLPGHAATGLGIEDGRVASLTVRDGQGVERILRGHLHVGADGRASPVARWAGLTARETPNARFFYYAAYRGLDPNGGRSRMWMGEEGIGYTFPNEDGITVAAATLPKAQLPAFKADPEAALARTLAALPEGPNLAAAERVGPVMGFVDMPNLRRPPARPGLALLGDAALSVDPVWGTGCAFALQSAAWLVEASAETILSHGSIDHALKAYARRHRRELAGHAWHIASYARGRRWWLPERLMLEAAARDPAQAARLFAYAGRSLGLTDFLSPPALARAAATVLRTRFAGGRPRLDPRVETA</sequence>
<evidence type="ECO:0000313" key="2">
    <source>
        <dbReference type="EMBL" id="SFL52994.1"/>
    </source>
</evidence>
<evidence type="ECO:0000313" key="3">
    <source>
        <dbReference type="Proteomes" id="UP000198804"/>
    </source>
</evidence>
<feature type="domain" description="FAD-binding" evidence="1">
    <location>
        <begin position="5"/>
        <end position="179"/>
    </location>
</feature>
<dbReference type="AlphaFoldDB" id="A0A1I4IFD6"/>
<dbReference type="InterPro" id="IPR002938">
    <property type="entry name" value="FAD-bd"/>
</dbReference>
<dbReference type="Proteomes" id="UP000198804">
    <property type="component" value="Unassembled WGS sequence"/>
</dbReference>
<dbReference type="SUPFAM" id="SSF51905">
    <property type="entry name" value="FAD/NAD(P)-binding domain"/>
    <property type="match status" value="1"/>
</dbReference>
<dbReference type="STRING" id="414703.SAMN04488125_11748"/>
<dbReference type="PRINTS" id="PR00420">
    <property type="entry name" value="RNGMNOXGNASE"/>
</dbReference>
<dbReference type="PANTHER" id="PTHR42685">
    <property type="entry name" value="GERANYLGERANYL DIPHOSPHATE REDUCTASE"/>
    <property type="match status" value="1"/>
</dbReference>
<keyword evidence="3" id="KW-1185">Reference proteome</keyword>
<name>A0A1I4IFD6_9HYPH</name>
<dbReference type="Pfam" id="PF01494">
    <property type="entry name" value="FAD_binding_3"/>
    <property type="match status" value="1"/>
</dbReference>
<dbReference type="RefSeq" id="WP_091949809.1">
    <property type="nucleotide sequence ID" value="NZ_FOSV01000017.1"/>
</dbReference>
<reference evidence="3" key="1">
    <citation type="submission" date="2016-10" db="EMBL/GenBank/DDBJ databases">
        <authorList>
            <person name="Varghese N."/>
            <person name="Submissions S."/>
        </authorList>
    </citation>
    <scope>NUCLEOTIDE SEQUENCE [LARGE SCALE GENOMIC DNA]</scope>
    <source>
        <strain evidence="3">CGMCC 1.6474</strain>
    </source>
</reference>
<dbReference type="InterPro" id="IPR036188">
    <property type="entry name" value="FAD/NAD-bd_sf"/>
</dbReference>
<dbReference type="Gene3D" id="3.50.50.60">
    <property type="entry name" value="FAD/NAD(P)-binding domain"/>
    <property type="match status" value="1"/>
</dbReference>
<evidence type="ECO:0000259" key="1">
    <source>
        <dbReference type="Pfam" id="PF01494"/>
    </source>
</evidence>